<dbReference type="EMBL" id="BK059120">
    <property type="protein sequence ID" value="DAE32312.1"/>
    <property type="molecule type" value="Genomic_DNA"/>
</dbReference>
<evidence type="ECO:0000313" key="1">
    <source>
        <dbReference type="EMBL" id="DAE32312.1"/>
    </source>
</evidence>
<protein>
    <submittedName>
        <fullName evidence="1">Uncharacterized protein</fullName>
    </submittedName>
</protein>
<name>A0A8S5RLQ7_9VIRU</name>
<reference evidence="1" key="1">
    <citation type="journal article" date="2021" name="Proc. Natl. Acad. Sci. U.S.A.">
        <title>A Catalog of Tens of Thousands of Viruses from Human Metagenomes Reveals Hidden Associations with Chronic Diseases.</title>
        <authorList>
            <person name="Tisza M.J."/>
            <person name="Buck C.B."/>
        </authorList>
    </citation>
    <scope>NUCLEOTIDE SEQUENCE</scope>
    <source>
        <strain evidence="1">CtviY17</strain>
    </source>
</reference>
<organism evidence="1">
    <name type="scientific">virus sp. ctviY17</name>
    <dbReference type="NCBI Taxonomy" id="2825828"/>
    <lineage>
        <taxon>Viruses</taxon>
    </lineage>
</organism>
<sequence>MDTNDFPRTDAGLIDPSFDDLYIKCSFGNQIYYYGKGKHRGEYTLVAYIPSLIRGHNIIKAIREINEDIPFCIEETDKEVIFRFDIKHLDTVAELLKAQKSRIRDDGTYKYISPFSPKNLPKTPYKIPDDELSTYKKLTANLKREDMYKVGQIATRFLKEKICSRKFTFQDLKAEQKKMGLKGKNYIHAKGLWDEYCRYTENELRKENLL</sequence>
<accession>A0A8S5RLQ7</accession>
<proteinExistence type="predicted"/>